<organism evidence="2">
    <name type="scientific">marine metagenome</name>
    <dbReference type="NCBI Taxonomy" id="408172"/>
    <lineage>
        <taxon>unclassified sequences</taxon>
        <taxon>metagenomes</taxon>
        <taxon>ecological metagenomes</taxon>
    </lineage>
</organism>
<feature type="non-terminal residue" evidence="2">
    <location>
        <position position="1"/>
    </location>
</feature>
<dbReference type="AlphaFoldDB" id="A0A382HQ38"/>
<evidence type="ECO:0000313" key="2">
    <source>
        <dbReference type="EMBL" id="SVB89175.1"/>
    </source>
</evidence>
<feature type="transmembrane region" description="Helical" evidence="1">
    <location>
        <begin position="30"/>
        <end position="50"/>
    </location>
</feature>
<keyword evidence="1" id="KW-1133">Transmembrane helix</keyword>
<name>A0A382HQ38_9ZZZZ</name>
<gene>
    <name evidence="2" type="ORF">METZ01_LOCUS242029</name>
</gene>
<feature type="non-terminal residue" evidence="2">
    <location>
        <position position="53"/>
    </location>
</feature>
<proteinExistence type="predicted"/>
<protein>
    <submittedName>
        <fullName evidence="2">Uncharacterized protein</fullName>
    </submittedName>
</protein>
<keyword evidence="1" id="KW-0472">Membrane</keyword>
<keyword evidence="1" id="KW-0812">Transmembrane</keyword>
<evidence type="ECO:0000256" key="1">
    <source>
        <dbReference type="SAM" id="Phobius"/>
    </source>
</evidence>
<dbReference type="EMBL" id="UINC01062493">
    <property type="protein sequence ID" value="SVB89175.1"/>
    <property type="molecule type" value="Genomic_DNA"/>
</dbReference>
<accession>A0A382HQ38</accession>
<reference evidence="2" key="1">
    <citation type="submission" date="2018-05" db="EMBL/GenBank/DDBJ databases">
        <authorList>
            <person name="Lanie J.A."/>
            <person name="Ng W.-L."/>
            <person name="Kazmierczak K.M."/>
            <person name="Andrzejewski T.M."/>
            <person name="Davidsen T.M."/>
            <person name="Wayne K.J."/>
            <person name="Tettelin H."/>
            <person name="Glass J.I."/>
            <person name="Rusch D."/>
            <person name="Podicherti R."/>
            <person name="Tsui H.-C.T."/>
            <person name="Winkler M.E."/>
        </authorList>
    </citation>
    <scope>NUCLEOTIDE SEQUENCE</scope>
</reference>
<sequence length="53" mass="5581">VAPPEDLTMGTLQDLLLAIRDLLYDSSPGISVFPLMITAALVGLLIRVALSSV</sequence>